<dbReference type="HAMAP" id="MF_01057">
    <property type="entry name" value="tRNA_methyltr_TrmB"/>
    <property type="match status" value="1"/>
</dbReference>
<keyword evidence="6 7" id="KW-0819">tRNA processing</keyword>
<feature type="compositionally biased region" description="Basic and acidic residues" evidence="8">
    <location>
        <begin position="34"/>
        <end position="47"/>
    </location>
</feature>
<evidence type="ECO:0000256" key="3">
    <source>
        <dbReference type="ARBA" id="ARBA00022603"/>
    </source>
</evidence>
<dbReference type="PANTHER" id="PTHR23417:SF14">
    <property type="entry name" value="PENTACOTRIPEPTIDE-REPEAT REGION OF PRORP DOMAIN-CONTAINING PROTEIN"/>
    <property type="match status" value="1"/>
</dbReference>
<comment type="function">
    <text evidence="2 7">Catalyzes the formation of N(7)-methylguanine at position 46 (m7G46) in tRNA.</text>
</comment>
<feature type="binding site" evidence="7">
    <location>
        <position position="220"/>
    </location>
    <ligand>
        <name>substrate</name>
    </ligand>
</feature>
<dbReference type="SUPFAM" id="SSF53335">
    <property type="entry name" value="S-adenosyl-L-methionine-dependent methyltransferases"/>
    <property type="match status" value="1"/>
</dbReference>
<evidence type="ECO:0000256" key="6">
    <source>
        <dbReference type="ARBA" id="ARBA00022694"/>
    </source>
</evidence>
<organism evidence="9 10">
    <name type="scientific">Skermanella cutis</name>
    <dbReference type="NCBI Taxonomy" id="2775420"/>
    <lineage>
        <taxon>Bacteria</taxon>
        <taxon>Pseudomonadati</taxon>
        <taxon>Pseudomonadota</taxon>
        <taxon>Alphaproteobacteria</taxon>
        <taxon>Rhodospirillales</taxon>
        <taxon>Azospirillaceae</taxon>
        <taxon>Skermanella</taxon>
    </lineage>
</organism>
<evidence type="ECO:0000256" key="4">
    <source>
        <dbReference type="ARBA" id="ARBA00022679"/>
    </source>
</evidence>
<keyword evidence="10" id="KW-1185">Reference proteome</keyword>
<dbReference type="InterPro" id="IPR003358">
    <property type="entry name" value="tRNA_(Gua-N-7)_MeTrfase_Trmb"/>
</dbReference>
<dbReference type="NCBIfam" id="TIGR00091">
    <property type="entry name" value="tRNA (guanosine(46)-N7)-methyltransferase TrmB"/>
    <property type="match status" value="1"/>
</dbReference>
<evidence type="ECO:0000313" key="10">
    <source>
        <dbReference type="Proteomes" id="UP000595197"/>
    </source>
</evidence>
<sequence length="282" mass="31681">MATSAARRKPTADSPGSARTWCRTCGRPLPDRPPGPRDDAPADLREKVYGRRRGRRLRLYKTDLLETLLPRLEIASPDGGRRIDPVSLFAVPDGAAGTGMGSGIRDVWLEIGFGSGEHLAGQAAAHPDIGMIGCEPFLNGVANLLEHIDQGGQRNIRILANDARPLIDALPDASIGRCFVLFPDPWPKIRHHKRRFIGPENLARLSRVLKDGAELRMASDVMGVAMWMLEHAWRHPDFEWLARTAEDWRTRPDDWPQSRYERKGIEAGRKPVFLRFRRKPRG</sequence>
<dbReference type="PROSITE" id="PS51625">
    <property type="entry name" value="SAM_MT_TRMB"/>
    <property type="match status" value="1"/>
</dbReference>
<feature type="binding site" evidence="7">
    <location>
        <position position="110"/>
    </location>
    <ligand>
        <name>S-adenosyl-L-methionine</name>
        <dbReference type="ChEBI" id="CHEBI:59789"/>
    </ligand>
</feature>
<evidence type="ECO:0000256" key="8">
    <source>
        <dbReference type="SAM" id="MobiDB-lite"/>
    </source>
</evidence>
<dbReference type="Pfam" id="PF02390">
    <property type="entry name" value="Methyltransf_4"/>
    <property type="match status" value="1"/>
</dbReference>
<evidence type="ECO:0000256" key="5">
    <source>
        <dbReference type="ARBA" id="ARBA00022691"/>
    </source>
</evidence>
<name>A0ABX7B4X9_9PROT</name>
<evidence type="ECO:0000256" key="7">
    <source>
        <dbReference type="HAMAP-Rule" id="MF_01057"/>
    </source>
</evidence>
<feature type="region of interest" description="Disordered" evidence="8">
    <location>
        <begin position="1"/>
        <end position="47"/>
    </location>
</feature>
<keyword evidence="4 7" id="KW-0808">Transferase</keyword>
<feature type="binding site" evidence="7">
    <location>
        <position position="162"/>
    </location>
    <ligand>
        <name>S-adenosyl-L-methionine</name>
        <dbReference type="ChEBI" id="CHEBI:59789"/>
    </ligand>
</feature>
<feature type="binding site" evidence="7">
    <location>
        <position position="184"/>
    </location>
    <ligand>
        <name>S-adenosyl-L-methionine</name>
        <dbReference type="ChEBI" id="CHEBI:59789"/>
    </ligand>
</feature>
<dbReference type="Gene3D" id="3.40.50.150">
    <property type="entry name" value="Vaccinia Virus protein VP39"/>
    <property type="match status" value="1"/>
</dbReference>
<dbReference type="EMBL" id="CP067420">
    <property type="protein sequence ID" value="QQP89391.1"/>
    <property type="molecule type" value="Genomic_DNA"/>
</dbReference>
<feature type="binding site" evidence="7">
    <location>
        <position position="188"/>
    </location>
    <ligand>
        <name>substrate</name>
    </ligand>
</feature>
<evidence type="ECO:0000256" key="1">
    <source>
        <dbReference type="ARBA" id="ARBA00000142"/>
    </source>
</evidence>
<dbReference type="InterPro" id="IPR055361">
    <property type="entry name" value="tRNA_methyltr_TrmB_bact"/>
</dbReference>
<dbReference type="EC" id="2.1.1.33" evidence="7"/>
<feature type="binding site" evidence="7">
    <location>
        <position position="135"/>
    </location>
    <ligand>
        <name>S-adenosyl-L-methionine</name>
        <dbReference type="ChEBI" id="CHEBI:59789"/>
    </ligand>
</feature>
<proteinExistence type="inferred from homology"/>
<keyword evidence="5 7" id="KW-0949">S-adenosyl-L-methionine</keyword>
<comment type="similarity">
    <text evidence="7">Belongs to the class I-like SAM-binding methyltransferase superfamily. TrmB family.</text>
</comment>
<dbReference type="InterPro" id="IPR029063">
    <property type="entry name" value="SAM-dependent_MTases_sf"/>
</dbReference>
<accession>A0ABX7B4X9</accession>
<evidence type="ECO:0000256" key="2">
    <source>
        <dbReference type="ARBA" id="ARBA00003015"/>
    </source>
</evidence>
<evidence type="ECO:0000313" key="9">
    <source>
        <dbReference type="EMBL" id="QQP89391.1"/>
    </source>
</evidence>
<keyword evidence="3 7" id="KW-0489">Methyltransferase</keyword>
<dbReference type="GO" id="GO:0008176">
    <property type="term" value="F:tRNA (guanine(46)-N7)-methyltransferase activity"/>
    <property type="evidence" value="ECO:0007669"/>
    <property type="project" value="UniProtKB-EC"/>
</dbReference>
<reference evidence="9" key="1">
    <citation type="submission" date="2021-02" db="EMBL/GenBank/DDBJ databases">
        <title>Skermanella TT6 skin isolate.</title>
        <authorList>
            <person name="Lee K."/>
            <person name="Ganzorig M."/>
        </authorList>
    </citation>
    <scope>NUCLEOTIDE SEQUENCE</scope>
    <source>
        <strain evidence="9">TT6</strain>
    </source>
</reference>
<gene>
    <name evidence="7 9" type="primary">trmB</name>
    <name evidence="9" type="ORF">IGS68_26005</name>
</gene>
<comment type="caution">
    <text evidence="7">Lacks conserved residue(s) required for the propagation of feature annotation.</text>
</comment>
<dbReference type="Proteomes" id="UP000595197">
    <property type="component" value="Chromosome"/>
</dbReference>
<dbReference type="PANTHER" id="PTHR23417">
    <property type="entry name" value="3-DEOXY-D-MANNO-OCTULOSONIC-ACID TRANSFERASE/TRNA GUANINE-N 7 - -METHYLTRANSFERASE"/>
    <property type="match status" value="1"/>
</dbReference>
<protein>
    <recommendedName>
        <fullName evidence="7">tRNA (guanine-N(7)-)-methyltransferase</fullName>
        <ecNumber evidence="7">2.1.1.33</ecNumber>
    </recommendedName>
    <alternativeName>
        <fullName evidence="7">tRNA (guanine(46)-N(7))-methyltransferase</fullName>
    </alternativeName>
    <alternativeName>
        <fullName evidence="7">tRNA(m7G46)-methyltransferase</fullName>
    </alternativeName>
</protein>
<comment type="catalytic activity">
    <reaction evidence="1 7">
        <text>guanosine(46) in tRNA + S-adenosyl-L-methionine = N(7)-methylguanosine(46) in tRNA + S-adenosyl-L-homocysteine</text>
        <dbReference type="Rhea" id="RHEA:42708"/>
        <dbReference type="Rhea" id="RHEA-COMP:10188"/>
        <dbReference type="Rhea" id="RHEA-COMP:10189"/>
        <dbReference type="ChEBI" id="CHEBI:57856"/>
        <dbReference type="ChEBI" id="CHEBI:59789"/>
        <dbReference type="ChEBI" id="CHEBI:74269"/>
        <dbReference type="ChEBI" id="CHEBI:74480"/>
        <dbReference type="EC" id="2.1.1.33"/>
    </reaction>
</comment>
<comment type="pathway">
    <text evidence="7">tRNA modification; N(7)-methylguanine-tRNA biosynthesis.</text>
</comment>